<evidence type="ECO:0000256" key="8">
    <source>
        <dbReference type="RuleBase" id="RU363060"/>
    </source>
</evidence>
<evidence type="ECO:0000256" key="1">
    <source>
        <dbReference type="ARBA" id="ARBA00004141"/>
    </source>
</evidence>
<dbReference type="Pfam" id="PF00137">
    <property type="entry name" value="ATP-synt_C"/>
    <property type="match status" value="1"/>
</dbReference>
<evidence type="ECO:0000313" key="11">
    <source>
        <dbReference type="Proteomes" id="UP000016887"/>
    </source>
</evidence>
<proteinExistence type="inferred from homology"/>
<dbReference type="eggNOG" id="arCOG02455">
    <property type="taxonomic scope" value="Archaea"/>
</dbReference>
<keyword evidence="3 8" id="KW-0813">Transport</keyword>
<dbReference type="CDD" id="cd18120">
    <property type="entry name" value="ATP-synt_Vo_Ao_c"/>
    <property type="match status" value="1"/>
</dbReference>
<evidence type="ECO:0000256" key="6">
    <source>
        <dbReference type="ARBA" id="ARBA00023065"/>
    </source>
</evidence>
<comment type="subcellular location">
    <subcellularLocation>
        <location evidence="1">Membrane</location>
        <topology evidence="1">Multi-pass membrane protein</topology>
    </subcellularLocation>
</comment>
<dbReference type="PRINTS" id="PR00122">
    <property type="entry name" value="VACATPASE"/>
</dbReference>
<accession>U3TG05</accession>
<dbReference type="GO" id="GO:0016787">
    <property type="term" value="F:hydrolase activity"/>
    <property type="evidence" value="ECO:0007669"/>
    <property type="project" value="UniProtKB-KW"/>
</dbReference>
<feature type="transmembrane region" description="Helical" evidence="8">
    <location>
        <begin position="41"/>
        <end position="65"/>
    </location>
</feature>
<gene>
    <name evidence="10" type="primary">atpP</name>
    <name evidence="10" type="ORF">ACAM_1459</name>
</gene>
<organism evidence="10 11">
    <name type="scientific">Aeropyrum camini SY1 = JCM 12091</name>
    <dbReference type="NCBI Taxonomy" id="1198449"/>
    <lineage>
        <taxon>Archaea</taxon>
        <taxon>Thermoproteota</taxon>
        <taxon>Thermoprotei</taxon>
        <taxon>Desulfurococcales</taxon>
        <taxon>Desulfurococcaceae</taxon>
        <taxon>Aeropyrum</taxon>
    </lineage>
</organism>
<feature type="transmembrane region" description="Helical" evidence="8">
    <location>
        <begin position="77"/>
        <end position="101"/>
    </location>
</feature>
<keyword evidence="5 8" id="KW-1133">Transmembrane helix</keyword>
<evidence type="ECO:0000256" key="4">
    <source>
        <dbReference type="ARBA" id="ARBA00022692"/>
    </source>
</evidence>
<keyword evidence="4 8" id="KW-0812">Transmembrane</keyword>
<dbReference type="STRING" id="1198449.ACAM_1459"/>
<feature type="domain" description="V-ATPase proteolipid subunit C-like" evidence="9">
    <location>
        <begin position="39"/>
        <end position="98"/>
    </location>
</feature>
<dbReference type="InterPro" id="IPR002379">
    <property type="entry name" value="ATPase_proteolipid_c-like_dom"/>
</dbReference>
<dbReference type="Gene3D" id="1.20.120.610">
    <property type="entry name" value="lithium bound rotor ring of v- atpase"/>
    <property type="match status" value="1"/>
</dbReference>
<keyword evidence="7 8" id="KW-0472">Membrane</keyword>
<comment type="similarity">
    <text evidence="2 8">Belongs to the V-ATPase proteolipid subunit family.</text>
</comment>
<dbReference type="GO" id="GO:0046961">
    <property type="term" value="F:proton-transporting ATPase activity, rotational mechanism"/>
    <property type="evidence" value="ECO:0007669"/>
    <property type="project" value="InterPro"/>
</dbReference>
<dbReference type="EC" id="3.6.3.14" evidence="10"/>
<dbReference type="InterPro" id="IPR000245">
    <property type="entry name" value="ATPase_proteolipid_csu"/>
</dbReference>
<evidence type="ECO:0000256" key="7">
    <source>
        <dbReference type="ARBA" id="ARBA00023136"/>
    </source>
</evidence>
<keyword evidence="11" id="KW-1185">Reference proteome</keyword>
<keyword evidence="6 8" id="KW-0406">Ion transport</keyword>
<evidence type="ECO:0000259" key="9">
    <source>
        <dbReference type="Pfam" id="PF00137"/>
    </source>
</evidence>
<dbReference type="AlphaFoldDB" id="U3TG05"/>
<dbReference type="Proteomes" id="UP000016887">
    <property type="component" value="Chromosome"/>
</dbReference>
<protein>
    <submittedName>
        <fullName evidence="10">V-type ATP synthase subunit K</fullName>
        <ecNumber evidence="10">3.6.3.14</ecNumber>
    </submittedName>
</protein>
<evidence type="ECO:0000313" key="10">
    <source>
        <dbReference type="EMBL" id="BAN90928.1"/>
    </source>
</evidence>
<comment type="caution">
    <text evidence="8">Lacks conserved residue(s) required for the propagation of feature annotation.</text>
</comment>
<name>U3TG05_9CREN</name>
<dbReference type="SUPFAM" id="SSF81333">
    <property type="entry name" value="F1F0 ATP synthase subunit C"/>
    <property type="match status" value="1"/>
</dbReference>
<evidence type="ECO:0000256" key="2">
    <source>
        <dbReference type="ARBA" id="ARBA00007296"/>
    </source>
</evidence>
<dbReference type="GO" id="GO:0033179">
    <property type="term" value="C:proton-transporting V-type ATPase, V0 domain"/>
    <property type="evidence" value="ECO:0007669"/>
    <property type="project" value="InterPro"/>
</dbReference>
<evidence type="ECO:0000256" key="3">
    <source>
        <dbReference type="ARBA" id="ARBA00022448"/>
    </source>
</evidence>
<sequence>MKILSRTLMLLGLITLALSSYTAAAQEAADPLEFAAKAIGAGLAVGLAGIGGGYAVGVAGAAAISSITEKPEMFGRSLLFVVLGEGIAIYGLLIALLLLLVV</sequence>
<dbReference type="InterPro" id="IPR035921">
    <property type="entry name" value="F/V-ATP_Csub_sf"/>
</dbReference>
<dbReference type="NCBIfam" id="NF004888">
    <property type="entry name" value="PRK06251.1"/>
    <property type="match status" value="1"/>
</dbReference>
<keyword evidence="10" id="KW-0378">Hydrolase</keyword>
<dbReference type="KEGG" id="acj:ACAM_1459"/>
<evidence type="ECO:0000256" key="5">
    <source>
        <dbReference type="ARBA" id="ARBA00022989"/>
    </source>
</evidence>
<dbReference type="EMBL" id="AP012489">
    <property type="protein sequence ID" value="BAN90928.1"/>
    <property type="molecule type" value="Genomic_DNA"/>
</dbReference>
<dbReference type="PATRIC" id="fig|1198449.6.peg.1476"/>
<reference evidence="10 11" key="1">
    <citation type="journal article" date="2013" name="Appl. Environ. Microbiol.">
        <title>Variation of the Virus-Related Elements within Syntenic Genomes of the Hyperthermophilic Archaeon Aeropyrum.</title>
        <authorList>
            <person name="Daifuku T."/>
            <person name="Yoshida T."/>
            <person name="Kitamura T."/>
            <person name="Kawaichi S."/>
            <person name="Inoue T."/>
            <person name="Nomura K."/>
            <person name="Yoshida Y."/>
            <person name="Kuno S."/>
            <person name="Sako Y."/>
        </authorList>
    </citation>
    <scope>NUCLEOTIDE SEQUENCE [LARGE SCALE GENOMIC DNA]</scope>
    <source>
        <strain evidence="10 11">SY1</strain>
    </source>
</reference>